<evidence type="ECO:0000313" key="14">
    <source>
        <dbReference type="EMBL" id="MBI6872725.1"/>
    </source>
</evidence>
<dbReference type="PANTHER" id="PTHR30288:SF0">
    <property type="entry name" value="FLAGELLAR HOOK-ASSOCIATED PROTEIN 2"/>
    <property type="match status" value="1"/>
</dbReference>
<keyword evidence="4" id="KW-0645">Protease</keyword>
<organism evidence="14 15">
    <name type="scientific">Clostridium aciditolerans</name>
    <dbReference type="NCBI Taxonomy" id="339861"/>
    <lineage>
        <taxon>Bacteria</taxon>
        <taxon>Bacillati</taxon>
        <taxon>Bacillota</taxon>
        <taxon>Clostridia</taxon>
        <taxon>Eubacteriales</taxon>
        <taxon>Clostridiaceae</taxon>
        <taxon>Clostridium</taxon>
    </lineage>
</organism>
<evidence type="ECO:0000259" key="11">
    <source>
        <dbReference type="Pfam" id="PF02465"/>
    </source>
</evidence>
<feature type="domain" description="Flagellar hook-associated protein 2 N-terminal" evidence="11">
    <location>
        <begin position="19"/>
        <end position="122"/>
    </location>
</feature>
<gene>
    <name evidence="14" type="primary">fliD</name>
    <name evidence="14" type="ORF">I6U51_08365</name>
</gene>
<dbReference type="InterPro" id="IPR003481">
    <property type="entry name" value="FliD_N"/>
</dbReference>
<evidence type="ECO:0000256" key="6">
    <source>
        <dbReference type="ARBA" id="ARBA00022801"/>
    </source>
</evidence>
<dbReference type="PANTHER" id="PTHR30288">
    <property type="entry name" value="FLAGELLAR CAP/ASSEMBLY PROTEIN FLID"/>
    <property type="match status" value="1"/>
</dbReference>
<name>A0A934HYI4_9CLOT</name>
<protein>
    <recommendedName>
        <fullName evidence="10">Flagellar hook-associated protein 2</fullName>
        <shortName evidence="10">HAP2</shortName>
    </recommendedName>
    <alternativeName>
        <fullName evidence="10">Flagellar cap protein</fullName>
    </alternativeName>
</protein>
<keyword evidence="14" id="KW-0969">Cilium</keyword>
<keyword evidence="14" id="KW-0282">Flagellum</keyword>
<keyword evidence="5" id="KW-0833">Ubl conjugation pathway</keyword>
<dbReference type="InterPro" id="IPR040026">
    <property type="entry name" value="FliD"/>
</dbReference>
<evidence type="ECO:0000256" key="1">
    <source>
        <dbReference type="ARBA" id="ARBA00000707"/>
    </source>
</evidence>
<dbReference type="GO" id="GO:0071973">
    <property type="term" value="P:bacterial-type flagellum-dependent cell motility"/>
    <property type="evidence" value="ECO:0007669"/>
    <property type="project" value="TreeGrafter"/>
</dbReference>
<dbReference type="GO" id="GO:0005576">
    <property type="term" value="C:extracellular region"/>
    <property type="evidence" value="ECO:0007669"/>
    <property type="project" value="UniProtKB-SubCell"/>
</dbReference>
<dbReference type="Pfam" id="PF07195">
    <property type="entry name" value="FliD_C"/>
    <property type="match status" value="1"/>
</dbReference>
<dbReference type="Pfam" id="PF02465">
    <property type="entry name" value="FliD_N"/>
    <property type="match status" value="1"/>
</dbReference>
<keyword evidence="9 10" id="KW-0975">Bacterial flagellum</keyword>
<keyword evidence="15" id="KW-1185">Reference proteome</keyword>
<feature type="domain" description="Flagellar hook-associated protein 2 C-terminal" evidence="12">
    <location>
        <begin position="355"/>
        <end position="638"/>
    </location>
</feature>
<dbReference type="InterPro" id="IPR048857">
    <property type="entry name" value="OTU1_Ubl"/>
</dbReference>
<feature type="domain" description="OTU1 Ubl" evidence="13">
    <location>
        <begin position="263"/>
        <end position="299"/>
    </location>
</feature>
<dbReference type="AlphaFoldDB" id="A0A934HYI4"/>
<evidence type="ECO:0000256" key="9">
    <source>
        <dbReference type="ARBA" id="ARBA00023143"/>
    </source>
</evidence>
<comment type="subunit">
    <text evidence="3 10">Homopentamer.</text>
</comment>
<keyword evidence="10" id="KW-0964">Secreted</keyword>
<keyword evidence="7" id="KW-0788">Thiol protease</keyword>
<evidence type="ECO:0000256" key="7">
    <source>
        <dbReference type="ARBA" id="ARBA00022807"/>
    </source>
</evidence>
<keyword evidence="6" id="KW-0378">Hydrolase</keyword>
<comment type="caution">
    <text evidence="14">The sequence shown here is derived from an EMBL/GenBank/DDBJ whole genome shotgun (WGS) entry which is preliminary data.</text>
</comment>
<evidence type="ECO:0000259" key="12">
    <source>
        <dbReference type="Pfam" id="PF07195"/>
    </source>
</evidence>
<evidence type="ECO:0000259" key="13">
    <source>
        <dbReference type="Pfam" id="PF21403"/>
    </source>
</evidence>
<evidence type="ECO:0000256" key="2">
    <source>
        <dbReference type="ARBA" id="ARBA00009764"/>
    </source>
</evidence>
<dbReference type="InterPro" id="IPR010809">
    <property type="entry name" value="FliD_C"/>
</dbReference>
<comment type="subcellular location">
    <subcellularLocation>
        <location evidence="10">Secreted</location>
    </subcellularLocation>
    <subcellularLocation>
        <location evidence="10">Bacterial flagellum</location>
    </subcellularLocation>
</comment>
<accession>A0A934HYI4</accession>
<evidence type="ECO:0000256" key="5">
    <source>
        <dbReference type="ARBA" id="ARBA00022786"/>
    </source>
</evidence>
<evidence type="ECO:0000313" key="15">
    <source>
        <dbReference type="Proteomes" id="UP000622687"/>
    </source>
</evidence>
<keyword evidence="14" id="KW-0966">Cell projection</keyword>
<dbReference type="GO" id="GO:0007155">
    <property type="term" value="P:cell adhesion"/>
    <property type="evidence" value="ECO:0007669"/>
    <property type="project" value="InterPro"/>
</dbReference>
<dbReference type="Pfam" id="PF21403">
    <property type="entry name" value="OTU1_UBXL"/>
    <property type="match status" value="1"/>
</dbReference>
<reference evidence="14" key="1">
    <citation type="submission" date="2020-12" db="EMBL/GenBank/DDBJ databases">
        <title>Clostridium thailandense sp. nov., a novel acetogenic bacterium isolated from peat land soil in Thailand.</title>
        <authorList>
            <person name="Chaikitkaew S."/>
            <person name="Birkeland N.K."/>
        </authorList>
    </citation>
    <scope>NUCLEOTIDE SEQUENCE</scope>
    <source>
        <strain evidence="14">DSM 17425</strain>
    </source>
</reference>
<sequence length="650" mass="70012">MSDISSVSSNMLRITGLATGMDTDSMVKKMMAAENIRLDKMKQDRQYIQWRQDGLRDIIKDFRDLRQKYLLIDSPADTNMVKSGAYSGSTITSDNSNALTATALPGAANGASTVAVKQVASGAKVSGTKLEGIFLSSEITNGNIGGFDGGSLVINGKSVSIGSVTGGNLSEKLDTIVSNINDNIKLDPTLNGKLEVEKYSPDGGTTNYLRFKQLTDKTVTVTSAKQSDTTTDIAELSNIQNKSLNVSASTKLSDLGIENGKNIKITIPSGSATITIDNTKTVQDLINSIYNAKIGTSSDTLYSKVKVSFSELTQSLSIETRDTGSNQTISMDGSDLSILSKLGLGDGATVTSGTNAIVEITPPGAGSATKVERSTNNFVIDNVSYSINSSYKVTDTVNGDNINLTTKPDSQGSVNKIKAFVDQYNTLVQKIYDKISEKKNYNYKPLTDDQRSEMKDDQIKSWEDKAKQGVLKNDGDLQSVLNSMRSALMDGVKSAGISLSEIGIDTYGGLEAAIKPGQLKIDETKLKNALEARGDQVMKIFTATPDSSITDTTEKYNNTGIFKRVESIINNAAVKFDGTLLKKAGYVGTASEATNTITKQLNNQDKAITEMNKKLADKQEKYYQMFAKLETAMNNMNAQQSWLAQQLGSK</sequence>
<dbReference type="GO" id="GO:0009421">
    <property type="term" value="C:bacterial-type flagellum filament cap"/>
    <property type="evidence" value="ECO:0007669"/>
    <property type="project" value="InterPro"/>
</dbReference>
<dbReference type="RefSeq" id="WP_211142229.1">
    <property type="nucleotide sequence ID" value="NZ_JAEEGB010000008.1"/>
</dbReference>
<comment type="function">
    <text evidence="10">Required for morphogenesis and for the elongation of the flagellar filament by facilitating polymerization of the flagellin monomers at the tip of growing filament. Forms a capping structure, which prevents flagellin subunits (transported through the central channel of the flagellum) from leaking out without polymerization at the distal end.</text>
</comment>
<evidence type="ECO:0000256" key="4">
    <source>
        <dbReference type="ARBA" id="ARBA00022670"/>
    </source>
</evidence>
<comment type="catalytic activity">
    <reaction evidence="1">
        <text>Thiol-dependent hydrolysis of ester, thioester, amide, peptide and isopeptide bonds formed by the C-terminal Gly of ubiquitin (a 76-residue protein attached to proteins as an intracellular targeting signal).</text>
        <dbReference type="EC" id="3.4.19.12"/>
    </reaction>
</comment>
<comment type="similarity">
    <text evidence="2 10">Belongs to the FliD family.</text>
</comment>
<dbReference type="GO" id="GO:0009424">
    <property type="term" value="C:bacterial-type flagellum hook"/>
    <property type="evidence" value="ECO:0007669"/>
    <property type="project" value="UniProtKB-UniRule"/>
</dbReference>
<proteinExistence type="inferred from homology"/>
<dbReference type="EMBL" id="JAEEGB010000008">
    <property type="protein sequence ID" value="MBI6872725.1"/>
    <property type="molecule type" value="Genomic_DNA"/>
</dbReference>
<evidence type="ECO:0000256" key="3">
    <source>
        <dbReference type="ARBA" id="ARBA00011255"/>
    </source>
</evidence>
<evidence type="ECO:0000256" key="8">
    <source>
        <dbReference type="ARBA" id="ARBA00023054"/>
    </source>
</evidence>
<evidence type="ECO:0000256" key="10">
    <source>
        <dbReference type="RuleBase" id="RU362066"/>
    </source>
</evidence>
<keyword evidence="8" id="KW-0175">Coiled coil</keyword>
<dbReference type="Proteomes" id="UP000622687">
    <property type="component" value="Unassembled WGS sequence"/>
</dbReference>